<evidence type="ECO:0000256" key="1">
    <source>
        <dbReference type="SAM" id="MobiDB-lite"/>
    </source>
</evidence>
<sequence>MQCPTCGNDTPGTLGKCSHCAAPIDVYSVGPAVPLAAPVADQAPGAGAADGLGDRTMMVPPPTPSWAPEPQPPALPDFSAPPGAMPPSPTPQAGSPYAATPPAGSPHAGLPHAGSPQATAPEP</sequence>
<dbReference type="AlphaFoldDB" id="A0A5S4G8Z2"/>
<evidence type="ECO:0000313" key="2">
    <source>
        <dbReference type="EMBL" id="TMR29413.1"/>
    </source>
</evidence>
<protein>
    <submittedName>
        <fullName evidence="2">Uncharacterized protein</fullName>
    </submittedName>
</protein>
<keyword evidence="3" id="KW-1185">Reference proteome</keyword>
<proteinExistence type="predicted"/>
<accession>A0A5S4G8Z2</accession>
<comment type="caution">
    <text evidence="2">The sequence shown here is derived from an EMBL/GenBank/DDBJ whole genome shotgun (WGS) entry which is preliminary data.</text>
</comment>
<organism evidence="2 3">
    <name type="scientific">Actinomadura geliboluensis</name>
    <dbReference type="NCBI Taxonomy" id="882440"/>
    <lineage>
        <taxon>Bacteria</taxon>
        <taxon>Bacillati</taxon>
        <taxon>Actinomycetota</taxon>
        <taxon>Actinomycetes</taxon>
        <taxon>Streptosporangiales</taxon>
        <taxon>Thermomonosporaceae</taxon>
        <taxon>Actinomadura</taxon>
    </lineage>
</organism>
<dbReference type="EMBL" id="VCKZ01000383">
    <property type="protein sequence ID" value="TMR29413.1"/>
    <property type="molecule type" value="Genomic_DNA"/>
</dbReference>
<name>A0A5S4G8Z2_9ACTN</name>
<dbReference type="Proteomes" id="UP000305238">
    <property type="component" value="Unassembled WGS sequence"/>
</dbReference>
<feature type="region of interest" description="Disordered" evidence="1">
    <location>
        <begin position="43"/>
        <end position="123"/>
    </location>
</feature>
<reference evidence="2 3" key="1">
    <citation type="submission" date="2019-05" db="EMBL/GenBank/DDBJ databases">
        <title>Draft genome sequence of Actinomadura geliboluensis A8036.</title>
        <authorList>
            <person name="Saricaoglu S."/>
            <person name="Isik K."/>
        </authorList>
    </citation>
    <scope>NUCLEOTIDE SEQUENCE [LARGE SCALE GENOMIC DNA]</scope>
    <source>
        <strain evidence="2 3">A8036</strain>
    </source>
</reference>
<evidence type="ECO:0000313" key="3">
    <source>
        <dbReference type="Proteomes" id="UP000305238"/>
    </source>
</evidence>
<gene>
    <name evidence="2" type="ORF">ETD96_35590</name>
</gene>
<feature type="non-terminal residue" evidence="2">
    <location>
        <position position="123"/>
    </location>
</feature>
<feature type="compositionally biased region" description="Pro residues" evidence="1">
    <location>
        <begin position="59"/>
        <end position="75"/>
    </location>
</feature>